<dbReference type="RefSeq" id="WP_067031441.1">
    <property type="nucleotide sequence ID" value="NZ_KQ949109.1"/>
</dbReference>
<accession>A0A117RY12</accession>
<keyword evidence="2" id="KW-0472">Membrane</keyword>
<keyword evidence="2" id="KW-1133">Transmembrane helix</keyword>
<sequence>MHESFAHSVAQTSLIGGIIMAAGTMIVLAVLPGRRNAARHRPEGPAAEARDVEYSDSVQ</sequence>
<dbReference type="Proteomes" id="UP000053260">
    <property type="component" value="Unassembled WGS sequence"/>
</dbReference>
<dbReference type="STRING" id="909626.AQJ91_38445"/>
<evidence type="ECO:0000256" key="2">
    <source>
        <dbReference type="SAM" id="Phobius"/>
    </source>
</evidence>
<dbReference type="AlphaFoldDB" id="A0A117RY12"/>
<gene>
    <name evidence="3" type="ORF">AQJ91_38445</name>
</gene>
<feature type="transmembrane region" description="Helical" evidence="2">
    <location>
        <begin position="12"/>
        <end position="31"/>
    </location>
</feature>
<comment type="caution">
    <text evidence="3">The sequence shown here is derived from an EMBL/GenBank/DDBJ whole genome shotgun (WGS) entry which is preliminary data.</text>
</comment>
<keyword evidence="2" id="KW-0812">Transmembrane</keyword>
<protein>
    <submittedName>
        <fullName evidence="3">Uncharacterized protein</fullName>
    </submittedName>
</protein>
<evidence type="ECO:0000256" key="1">
    <source>
        <dbReference type="SAM" id="MobiDB-lite"/>
    </source>
</evidence>
<proteinExistence type="predicted"/>
<organism evidence="3 4">
    <name type="scientific">Streptomyces dysideae</name>
    <dbReference type="NCBI Taxonomy" id="909626"/>
    <lineage>
        <taxon>Bacteria</taxon>
        <taxon>Bacillati</taxon>
        <taxon>Actinomycetota</taxon>
        <taxon>Actinomycetes</taxon>
        <taxon>Kitasatosporales</taxon>
        <taxon>Streptomycetaceae</taxon>
        <taxon>Streptomyces</taxon>
    </lineage>
</organism>
<reference evidence="3 4" key="1">
    <citation type="submission" date="2015-10" db="EMBL/GenBank/DDBJ databases">
        <title>Draft genome sequence of Streptomyces sp. RV15, isolated from a marine sponge.</title>
        <authorList>
            <person name="Ruckert C."/>
            <person name="Abdelmohsen U.R."/>
            <person name="Winkler A."/>
            <person name="Hentschel U."/>
            <person name="Kalinowski J."/>
            <person name="Kampfer P."/>
            <person name="Glaeser S."/>
        </authorList>
    </citation>
    <scope>NUCLEOTIDE SEQUENCE [LARGE SCALE GENOMIC DNA]</scope>
    <source>
        <strain evidence="3 4">RV15</strain>
    </source>
</reference>
<name>A0A117RY12_9ACTN</name>
<evidence type="ECO:0000313" key="4">
    <source>
        <dbReference type="Proteomes" id="UP000053260"/>
    </source>
</evidence>
<dbReference type="EMBL" id="LMXB01000097">
    <property type="protein sequence ID" value="KUO15997.1"/>
    <property type="molecule type" value="Genomic_DNA"/>
</dbReference>
<keyword evidence="4" id="KW-1185">Reference proteome</keyword>
<feature type="compositionally biased region" description="Basic and acidic residues" evidence="1">
    <location>
        <begin position="40"/>
        <end position="53"/>
    </location>
</feature>
<feature type="region of interest" description="Disordered" evidence="1">
    <location>
        <begin position="37"/>
        <end position="59"/>
    </location>
</feature>
<evidence type="ECO:0000313" key="3">
    <source>
        <dbReference type="EMBL" id="KUO15997.1"/>
    </source>
</evidence>